<dbReference type="PANTHER" id="PTHR45527:SF10">
    <property type="entry name" value="PYOCHELIN SYNTHASE PCHF"/>
    <property type="match status" value="1"/>
</dbReference>
<keyword evidence="2" id="KW-0596">Phosphopantetheine</keyword>
<reference evidence="7" key="1">
    <citation type="submission" date="2021-02" db="EMBL/GenBank/DDBJ databases">
        <authorList>
            <person name="Nowell W R."/>
        </authorList>
    </citation>
    <scope>NUCLEOTIDE SEQUENCE</scope>
</reference>
<dbReference type="PROSITE" id="PS00455">
    <property type="entry name" value="AMP_BINDING"/>
    <property type="match status" value="3"/>
</dbReference>
<name>A0A819AN05_9BILA</name>
<comment type="similarity">
    <text evidence="5">Belongs to the NRP synthetase family.</text>
</comment>
<keyword evidence="3" id="KW-0597">Phosphoprotein</keyword>
<evidence type="ECO:0000256" key="5">
    <source>
        <dbReference type="ARBA" id="ARBA00029454"/>
    </source>
</evidence>
<dbReference type="Proteomes" id="UP000663868">
    <property type="component" value="Unassembled WGS sequence"/>
</dbReference>
<dbReference type="CDD" id="cd05930">
    <property type="entry name" value="A_NRPS"/>
    <property type="match status" value="1"/>
</dbReference>
<dbReference type="PANTHER" id="PTHR45527">
    <property type="entry name" value="NONRIBOSOMAL PEPTIDE SYNTHETASE"/>
    <property type="match status" value="1"/>
</dbReference>
<sequence length="4809" mass="555097">MVSDRTKILASSAQQRIYMHENLYFSASDFSVYNYVIPLIIKRGSVSIEHIRFSLVSVIQQHTVLRTAIRFNLIRNEIEQNILPLTEDIYSFQHSRGVSTLEQLDYLLTNESIGKYFDVENGKVLRCHVVQRSAENHDDSLHEGDLIIFVIHHIAFDLSSYKPFLKAFERACWVTEYQPSLLTMPQYVDFALHEQALLTDTSPESKMNKARRFWTNFMHGYDWDKIRYLVPDGRQTDRLHSGRGYTTAFTIDQDVVDAMMLFASTNNVTMFSVYLTCYYAFLFKLAHHSNDLCVVSSTANRSEKEIQDTIGMFVNLVLYRVKTELNNTFEHLVKQVQPLSKEILVHSSLPYQQIIESQGKRENNVLPSAFFQYEPLKLAVTQKNSIELTLSEGSILSGYYDRDLNHLSSISLFDMSLTVIHDHHTPSTECFLNCSADIFKQQDDVDLLSKRFHHILTQLFSIPMLQESIHKLTILLSTEQISLLDPSTCTIPKSSSIDQKLSMSEASMFWLDTLHDCKLDQSLSLPFDRYRLVNEHRTSHTISISFDFGQHLSHHLLTHASSNNISLEHLIFAIYFIFLFKLTNGQTDICVAMNINDQYRNELKSVIGLAENVIPLRCQLDPHWCFHQLLEHVREITTKSMKYSYFPLQRILDQYSHVSKHAFLDTSLEFISYKSNNDNNTIMMGDSQLVPATFPLNINDDEILSTSDFSLSFHHDVNMNQLSCTINATLDLYNQETVEKISQRFHLMLHKLCTSMIDNQINKPIYELSLILSNERYLMQSLNNTQISFSSSLTCIHHEFVYQVMKHPQKLAVELDEQSMTYSELLYYVHVLSLTLLNEYFITPGEVVIGIMAIEMAGGVYCPLSPRDPQHRLHALAQQTQSRLVFIHHLTTKKFEHDIVAVDIDAILTVYNMERNIDIDRLSSIRVTLDDLAYIIFTSGSTGIPKAVQVRHNNFTEFMRSLNYSDVVNKKDTILQIARCSYDAHAQDIIGTFMTGSSLIMLHPRGIMDFDYLTSVFKEKNITCITTVPTIIHNFFTYLQQQNHHNVTQYLRSVCSADQFSQSVLINQEGELFVGGVGVFAGYLGRDDLSAKTLVEIDDEIFYRTGDLVRMDNNGLIHYQGRKDHQIKLHGQRIELGEIERCLLTITSISACVVMKWNDDYLVAYVQSSIHMSEQQLRQHCQSHLPPHMIPSIFILLEKLPLNQNGKIDRKLLPSPHFSSTHLTNSIELLLPTNDIEVSIHHIWCEIFNQNQISIDTNIFTIGGHSLLMMQLFHRYKIEFHLEQKQSSLSISTLFQHPTITHHAQLIQQSINTIHTLDNSPWSSLHLMQARASFAQERIYLDEQVRFSSKKTTMNNMYVIPLLYRISSMNDHVSITRLYHALRTVITKHNILRTALYFDTNSNIIQHCLEAHIILNDDMKSYGLTIVNIRNDDHRHMNEIIEEILNQADLFDLSKGFVIRCHILRHHDQSQDGIPYDVDDLLTRNDHILISVHHAMFDGASMSIFLRDLSLAYQSDDSLSVVGNKLNYIDYSVHEHIMDMSLAREFWHSQLEGYDMECLLSLPFDRQRSSTNQQRSGVASIAEINFDNELCTSFLNYASSHHLTLFQLGLATFYIFLFKLTHSQTDLCISSINANRYRNELQNLIGMFVSTVPYRLEIDSSWSFDELVTHVREKCLLILEHSHYPLQHILDDNRLDRSNVSFLETMLEFISLSKDVEHLCLNDANLERKPLDQSAEVAKFDFSLSFVYNPLSNNRGLSCSFICSNDLFGKSTISQIAQRFQHMFKQLFQAQSSNIPLINGSSSINSFSLILPEEAEEMKFVMFYRLENVLNEAPASFAQARIWLDERIRFDPDKPQIAIYNMPFVYCLQSGHTLSSKQLFHALHLTVDKHLSLHTSLHFDIQNNLLMQRVINPENKNNTFSIMETTYETDEQLNEMLHDEKRNPHLFDLAQGLVFRCHIIYYKQISSNHLLSDKDLIIFNFHHAQFDFPSMEVFHHDLNQAYTTSQLLCDDNTNLRYLDYAVIEQKVSMTGASMFWLDALHECKLDHPLSLPFDRYRLAKEHRTGRGTSISFDFGLDLSHDFLIDASSNSVSLEYLALATYYVFLFKLTNEQRDLCIGMNTHGRYRNELRSIIGMFVNAIPLRCQLDPYLSFHKITKHVQDNMINCMKYSYFPLQRILNQHPNISNPVFLDTSFDFLSSTTKDEETEIIIGDSRLSLIPYSTKISEDEIMSKFDFILSFQHDLNLNEFSCTIDASLDLFNVETVCIIAQRLQTMLHQQFISFDCTTNKPIYELSLVLSDERYLMQSLNNTQVSFSSPGTCIHHEFIYQAMKHPQKLAVELDEQSLTYCELLYYIQVLSLTLLNEYHVLPGEVVCQCVERSLSMVIGIMGIEMAGGVYCPLSPRDPEYRLHALIQQTQSRLVLVHNLTKTKFDHDIISLDLDSVSDVNNMDSDIDNSCLSKVMVEGEEIAYIIFTSGSTGIPKAVQVRHKNFIDCINSLAYINSFNKDDTVVQMTRCSFDIHVQEILGTLLIGGTLIMLHPGGEPFSAPFIGLIMKIGITNCILWNLYGPAEATIGSTLHCVNVANDTQKIPIGRPFYNYRCMIMNQYLQSSVASQEGELFVGGVGVFAGYFGRDDLTAKALVEIDGELFYRTGDLVKMDPVGLLYFTGRNDYQIKLRGQRIELGEIERCLLNKSISACVVIKGSDDYLVAYVQSSDVDEKQLRQHCQSHLPPHMIPSFFIILDKLPLNANGKMTLNIDTTKISISEFFQHTTIADHARLIHQSIDDPETYQKLLSAVHNTQETSLRKRACSISKENIIFVVDELSRYEPFPVTDIQLAYLVGREGVIDLGHVSAFVYREYDFPSTFNIERFERALNYLIQRHEALRLIFPSHTEQKILKIVPYYTISILNLEDVEYSQRHLIERREQLSHQIRPANQWPLFDFQITRFISDDGYNIRLHFGIDILILDVWSTNLVLHELNQLYYNMNDNLVELKLSYRDYILAEQKWKHTTIYSNDRRYWINRLKSFPLGPNLPLRCLPNEIHVQRHSNAATAFDLSLWQKLRQRITDHGLTPAGFLASIYALVLGKWSENKHFALNLPIFNRLPIHPQVNQIVGEFSAIIPLEINLDKIITYYEFLHTVQKQLWNDLEHVSYDGVAFIRDLMQVHQTREILLPYVLTCAIDVEDIREKNVEQNIFFDKKSVYVISQTPQVFIDHIIGEIDGCLLINWTYVDNLLRKEMLNHMHDTFVDLLVKFASCDGIWQKPIFISLPSEQQQRRLDFNQTQWQSNVQDKLLHSLVIKQAEITPNALAIISSQVNLTYKQLMNRVYSLAHHLQQQQQIYSNQLVAILMKKGWEQIVACLTILVSGGAYLPLDIDSPYDRLCSLIEETNVTILLTQSHCKHRFPHLTTVSVDTFTTDDNYSTPFPIKQQSSTDLAYIIYTSGSTGKPKGVMISHQAVVNTILDMNSRLEISTNDRIFALSHLNFDLSVYDIFGMLFAGGTIVIPNHEHYKNPEHWYDMTIQHQVTIWNSVPVLMQMFVEYLKHTNNNHNQLRHILLSGDWIPLSLPESIQTTFGEQVTITSLGGATEASIWSIAYTPPKEIPKEWKSIPYGIPLRNQEYYVYDIHLDDCPEWVIGELYIGGEGLANGYWNDQEKTQSSFITHPLTNKRLYRTGDYGRFLPNGYIEFMGRKDFQVKVHGHRIELGEIEHHLQQHPDIHQAIVNIDDKSQHLIGYIMPEKHIIHNKEYNSTEILITDPIERINFKLVRHSVRHEKKVEKSFALTKPKVTETLINTYYMRKSYRKFTNETIERSTIEKLLKNCHNSNNNEKISLSHINFDILSQLLAVLTPIGISDQPLPKYRYASIDDLYPVQVYVELPTSLDNISPGVYYHNPDEHTLELTSTPINNEMINIRLHLVGRSSAIAPLYGQRLGSQFCMLETGYVMGLLEKEGSRLGLTFSKNADNESITSDTLNIDEKDTHCCFKISSSEQNISNNVQNGNYQCIIYLKSVNNNKDQWFTYNKEYDIVTSLNVETETTQEEMPLFFDDDDDVKIIFHDCQGAIFFIGRSEDTMNIGKLSHLLMDHCLEMNIGVCPIGTRTSFPKKINDVLDTILMHEELNGSNILHTLLIGKISNKQKSECTTSKVKSMPNWSETLRIYLRETLPMYMVPSHFISVSSFPLSPNGKIDRKALPEISLSVLQQEDTYNAPNTELEKTIANIWQEVLYTNRLTIHHDDPAINVSGIDRQTSFLISTTASFFSVGGNSLLLVKIYQRYQSKFNFESEVLSIRSFFDYNTIVEHAKLLETIIINGTQLEQWHTLNINEGIASYAQERIFLDERVRFSDQIAIYNALIIQRVTKGSLSVNRLLQALRYVISKHKILRTSLVFNDEDSILKQFITDKHLTFTLAVDQTFKNEIDLHNIISQMNTDPTLFDLPSGRVFYCQILRQQMVSDKNNDKEIIANSDVLVIGFHHVAIDLSTFPIFFNDLCNTYNSNMTWLDDEQSLQYIDYSVHERLIDVISSRKFWRSELNGYNHKCRLSLPVDRHCIYTDQRSGYASIAHISFDNEISTSFLDYASSHQVTLFQLGLATLYAFLFKFTYRQNDLCISCHNANRYRIELQNMIGMFVSTLPYRIQLDPQCSFDELVTYVQEKCLSILEHSHYPLQRILHDFHLNQSTVPFLQTLFDFFNVSAVDNQFTFDDANLQPVTLKQFSETAKFDFNLKFVYNPISDDNILSCHFICSRDLFEDTTVTKMIQRFQYLFEQLFSMNCNVNQTDFVVSPIAKLTLILPDEMNEMQYVAFYRQSNVTNE</sequence>
<dbReference type="NCBIfam" id="TIGR01733">
    <property type="entry name" value="AA-adenyl-dom"/>
    <property type="match status" value="1"/>
</dbReference>
<dbReference type="PROSITE" id="PS50075">
    <property type="entry name" value="CARRIER"/>
    <property type="match status" value="2"/>
</dbReference>
<dbReference type="InterPro" id="IPR057737">
    <property type="entry name" value="Condensation_MtbB-like"/>
</dbReference>
<dbReference type="Pfam" id="PF00501">
    <property type="entry name" value="AMP-binding"/>
    <property type="match status" value="3"/>
</dbReference>
<protein>
    <recommendedName>
        <fullName evidence="6">Carrier domain-containing protein</fullName>
    </recommendedName>
</protein>
<organism evidence="7 8">
    <name type="scientific">Adineta steineri</name>
    <dbReference type="NCBI Taxonomy" id="433720"/>
    <lineage>
        <taxon>Eukaryota</taxon>
        <taxon>Metazoa</taxon>
        <taxon>Spiralia</taxon>
        <taxon>Gnathifera</taxon>
        <taxon>Rotifera</taxon>
        <taxon>Eurotatoria</taxon>
        <taxon>Bdelloidea</taxon>
        <taxon>Adinetida</taxon>
        <taxon>Adinetidae</taxon>
        <taxon>Adineta</taxon>
    </lineage>
</organism>
<accession>A0A819AN05</accession>
<evidence type="ECO:0000256" key="2">
    <source>
        <dbReference type="ARBA" id="ARBA00022450"/>
    </source>
</evidence>
<feature type="domain" description="Carrier" evidence="6">
    <location>
        <begin position="4207"/>
        <end position="4307"/>
    </location>
</feature>
<feature type="domain" description="Carrier" evidence="6">
    <location>
        <begin position="1231"/>
        <end position="1311"/>
    </location>
</feature>
<dbReference type="GO" id="GO:0031177">
    <property type="term" value="F:phosphopantetheine binding"/>
    <property type="evidence" value="ECO:0007669"/>
    <property type="project" value="TreeGrafter"/>
</dbReference>
<dbReference type="Gene3D" id="3.40.50.12780">
    <property type="entry name" value="N-terminal domain of ligase-like"/>
    <property type="match status" value="5"/>
</dbReference>
<comment type="caution">
    <text evidence="7">The sequence shown here is derived from an EMBL/GenBank/DDBJ whole genome shotgun (WGS) entry which is preliminary data.</text>
</comment>
<dbReference type="InterPro" id="IPR042099">
    <property type="entry name" value="ANL_N_sf"/>
</dbReference>
<evidence type="ECO:0000256" key="1">
    <source>
        <dbReference type="ARBA" id="ARBA00004924"/>
    </source>
</evidence>
<dbReference type="CDD" id="cd19535">
    <property type="entry name" value="Cyc_NRPS"/>
    <property type="match status" value="1"/>
</dbReference>
<dbReference type="SUPFAM" id="SSF47336">
    <property type="entry name" value="ACP-like"/>
    <property type="match status" value="2"/>
</dbReference>
<evidence type="ECO:0000256" key="3">
    <source>
        <dbReference type="ARBA" id="ARBA00022553"/>
    </source>
</evidence>
<dbReference type="InterPro" id="IPR001242">
    <property type="entry name" value="Condensation_dom"/>
</dbReference>
<dbReference type="InterPro" id="IPR010071">
    <property type="entry name" value="AA_adenyl_dom"/>
</dbReference>
<dbReference type="Pfam" id="PF13193">
    <property type="entry name" value="AMP-binding_C"/>
    <property type="match status" value="2"/>
</dbReference>
<dbReference type="InterPro" id="IPR009081">
    <property type="entry name" value="PP-bd_ACP"/>
</dbReference>
<dbReference type="FunFam" id="3.40.50.12780:FF:000012">
    <property type="entry name" value="Non-ribosomal peptide synthetase"/>
    <property type="match status" value="1"/>
</dbReference>
<dbReference type="GO" id="GO:0016491">
    <property type="term" value="F:oxidoreductase activity"/>
    <property type="evidence" value="ECO:0007669"/>
    <property type="project" value="InterPro"/>
</dbReference>
<dbReference type="InterPro" id="IPR036736">
    <property type="entry name" value="ACP-like_sf"/>
</dbReference>
<dbReference type="InterPro" id="IPR000415">
    <property type="entry name" value="Nitroreductase-like"/>
</dbReference>
<dbReference type="InterPro" id="IPR000873">
    <property type="entry name" value="AMP-dep_synth/lig_dom"/>
</dbReference>
<dbReference type="SUPFAM" id="SSF56801">
    <property type="entry name" value="Acetyl-CoA synthetase-like"/>
    <property type="match status" value="3"/>
</dbReference>
<dbReference type="GO" id="GO:0044550">
    <property type="term" value="P:secondary metabolite biosynthetic process"/>
    <property type="evidence" value="ECO:0007669"/>
    <property type="project" value="TreeGrafter"/>
</dbReference>
<keyword evidence="4" id="KW-0436">Ligase</keyword>
<dbReference type="EMBL" id="CAJOBB010000978">
    <property type="protein sequence ID" value="CAF3787875.1"/>
    <property type="molecule type" value="Genomic_DNA"/>
</dbReference>
<dbReference type="InterPro" id="IPR023213">
    <property type="entry name" value="CAT-like_dom_sf"/>
</dbReference>
<dbReference type="FunFam" id="3.40.50.980:FF:000001">
    <property type="entry name" value="Non-ribosomal peptide synthetase"/>
    <property type="match status" value="1"/>
</dbReference>
<dbReference type="InterPro" id="IPR045851">
    <property type="entry name" value="AMP-bd_C_sf"/>
</dbReference>
<dbReference type="NCBIfam" id="NF003417">
    <property type="entry name" value="PRK04813.1"/>
    <property type="match status" value="6"/>
</dbReference>
<proteinExistence type="inferred from homology"/>
<comment type="pathway">
    <text evidence="1">Siderophore biosynthesis.</text>
</comment>
<evidence type="ECO:0000313" key="8">
    <source>
        <dbReference type="Proteomes" id="UP000663868"/>
    </source>
</evidence>
<dbReference type="Gene3D" id="1.10.1200.10">
    <property type="entry name" value="ACP-like"/>
    <property type="match status" value="2"/>
</dbReference>
<dbReference type="Pfam" id="PF00550">
    <property type="entry name" value="PP-binding"/>
    <property type="match status" value="1"/>
</dbReference>
<dbReference type="InterPro" id="IPR020845">
    <property type="entry name" value="AMP-binding_CS"/>
</dbReference>
<evidence type="ECO:0000256" key="4">
    <source>
        <dbReference type="ARBA" id="ARBA00022598"/>
    </source>
</evidence>
<dbReference type="Gene3D" id="3.30.559.30">
    <property type="entry name" value="Nonribosomal peptide synthetase, condensation domain"/>
    <property type="match status" value="6"/>
</dbReference>
<dbReference type="GO" id="GO:0043041">
    <property type="term" value="P:amino acid activation for nonribosomal peptide biosynthetic process"/>
    <property type="evidence" value="ECO:0007669"/>
    <property type="project" value="TreeGrafter"/>
</dbReference>
<feature type="non-terminal residue" evidence="7">
    <location>
        <position position="1"/>
    </location>
</feature>
<dbReference type="Gene3D" id="3.30.300.30">
    <property type="match status" value="4"/>
</dbReference>
<dbReference type="Gene3D" id="3.30.559.10">
    <property type="entry name" value="Chloramphenicol acetyltransferase-like domain"/>
    <property type="match status" value="5"/>
</dbReference>
<dbReference type="GO" id="GO:0005829">
    <property type="term" value="C:cytosol"/>
    <property type="evidence" value="ECO:0007669"/>
    <property type="project" value="TreeGrafter"/>
</dbReference>
<dbReference type="Gene3D" id="3.40.109.10">
    <property type="entry name" value="NADH Oxidase"/>
    <property type="match status" value="1"/>
</dbReference>
<evidence type="ECO:0000313" key="7">
    <source>
        <dbReference type="EMBL" id="CAF3787875.1"/>
    </source>
</evidence>
<evidence type="ECO:0000259" key="6">
    <source>
        <dbReference type="PROSITE" id="PS50075"/>
    </source>
</evidence>
<dbReference type="Pfam" id="PF00668">
    <property type="entry name" value="Condensation"/>
    <property type="match status" value="6"/>
</dbReference>
<gene>
    <name evidence="7" type="ORF">KXQ929_LOCUS16275</name>
</gene>
<dbReference type="InterPro" id="IPR025110">
    <property type="entry name" value="AMP-bd_C"/>
</dbReference>
<dbReference type="SUPFAM" id="SSF52777">
    <property type="entry name" value="CoA-dependent acyltransferases"/>
    <property type="match status" value="11"/>
</dbReference>